<protein>
    <submittedName>
        <fullName evidence="10">Sodium-translocating pyrophosphatase</fullName>
    </submittedName>
</protein>
<comment type="caution">
    <text evidence="10">The sequence shown here is derived from an EMBL/GenBank/DDBJ whole genome shotgun (WGS) entry which is preliminary data.</text>
</comment>
<keyword evidence="2" id="KW-0813">Transport</keyword>
<gene>
    <name evidence="10" type="ORF">CVU83_03200</name>
</gene>
<evidence type="ECO:0000256" key="7">
    <source>
        <dbReference type="ARBA" id="ARBA00023065"/>
    </source>
</evidence>
<keyword evidence="5" id="KW-1278">Translocase</keyword>
<keyword evidence="7" id="KW-0406">Ion transport</keyword>
<comment type="subcellular location">
    <subcellularLocation>
        <location evidence="1">Endomembrane system</location>
        <topology evidence="1">Multi-pass membrane protein</topology>
    </subcellularLocation>
</comment>
<dbReference type="PANTHER" id="PTHR31998">
    <property type="entry name" value="K(+)-INSENSITIVE PYROPHOSPHATE-ENERGIZED PROTON PUMP"/>
    <property type="match status" value="1"/>
</dbReference>
<dbReference type="GO" id="GO:0016020">
    <property type="term" value="C:membrane"/>
    <property type="evidence" value="ECO:0007669"/>
    <property type="project" value="InterPro"/>
</dbReference>
<evidence type="ECO:0000256" key="8">
    <source>
        <dbReference type="ARBA" id="ARBA00023136"/>
    </source>
</evidence>
<evidence type="ECO:0000256" key="1">
    <source>
        <dbReference type="ARBA" id="ARBA00004127"/>
    </source>
</evidence>
<keyword evidence="6 9" id="KW-1133">Transmembrane helix</keyword>
<feature type="transmembrane region" description="Helical" evidence="9">
    <location>
        <begin position="12"/>
        <end position="36"/>
    </location>
</feature>
<feature type="transmembrane region" description="Helical" evidence="9">
    <location>
        <begin position="225"/>
        <end position="249"/>
    </location>
</feature>
<dbReference type="GO" id="GO:0004427">
    <property type="term" value="F:inorganic diphosphate phosphatase activity"/>
    <property type="evidence" value="ECO:0007669"/>
    <property type="project" value="InterPro"/>
</dbReference>
<reference evidence="10 11" key="1">
    <citation type="journal article" date="2017" name="ISME J.">
        <title>Potential for microbial H2 and metal transformations associated with novel bacteria and archaea in deep terrestrial subsurface sediments.</title>
        <authorList>
            <person name="Hernsdorf A.W."/>
            <person name="Amano Y."/>
            <person name="Miyakawa K."/>
            <person name="Ise K."/>
            <person name="Suzuki Y."/>
            <person name="Anantharaman K."/>
            <person name="Probst A."/>
            <person name="Burstein D."/>
            <person name="Thomas B.C."/>
            <person name="Banfield J.F."/>
        </authorList>
    </citation>
    <scope>NUCLEOTIDE SEQUENCE [LARGE SCALE GENOMIC DNA]</scope>
    <source>
        <strain evidence="10">HGW-Falkowbacteria-2</strain>
    </source>
</reference>
<evidence type="ECO:0000256" key="6">
    <source>
        <dbReference type="ARBA" id="ARBA00022989"/>
    </source>
</evidence>
<keyword evidence="4" id="KW-0460">Magnesium</keyword>
<dbReference type="Pfam" id="PF03030">
    <property type="entry name" value="H_PPase"/>
    <property type="match status" value="1"/>
</dbReference>
<feature type="transmembrane region" description="Helical" evidence="9">
    <location>
        <begin position="48"/>
        <end position="69"/>
    </location>
</feature>
<feature type="non-terminal residue" evidence="10">
    <location>
        <position position="1"/>
    </location>
</feature>
<evidence type="ECO:0000256" key="9">
    <source>
        <dbReference type="SAM" id="Phobius"/>
    </source>
</evidence>
<evidence type="ECO:0000313" key="11">
    <source>
        <dbReference type="Proteomes" id="UP000233325"/>
    </source>
</evidence>
<dbReference type="GO" id="GO:0012505">
    <property type="term" value="C:endomembrane system"/>
    <property type="evidence" value="ECO:0007669"/>
    <property type="project" value="UniProtKB-SubCell"/>
</dbReference>
<dbReference type="AlphaFoldDB" id="A0A2N2DXU2"/>
<dbReference type="GO" id="GO:0009678">
    <property type="term" value="F:diphosphate hydrolysis-driven proton transmembrane transporter activity"/>
    <property type="evidence" value="ECO:0007669"/>
    <property type="project" value="InterPro"/>
</dbReference>
<name>A0A2N2DXU2_9BACT</name>
<keyword evidence="3 9" id="KW-0812">Transmembrane</keyword>
<keyword evidence="8 9" id="KW-0472">Membrane</keyword>
<feature type="transmembrane region" description="Helical" evidence="9">
    <location>
        <begin position="108"/>
        <end position="129"/>
    </location>
</feature>
<dbReference type="EMBL" id="PHAH01000049">
    <property type="protein sequence ID" value="PKM87293.1"/>
    <property type="molecule type" value="Genomic_DNA"/>
</dbReference>
<dbReference type="InterPro" id="IPR004131">
    <property type="entry name" value="PPase-energised_H-pump"/>
</dbReference>
<dbReference type="Proteomes" id="UP000233325">
    <property type="component" value="Unassembled WGS sequence"/>
</dbReference>
<proteinExistence type="predicted"/>
<evidence type="ECO:0000256" key="5">
    <source>
        <dbReference type="ARBA" id="ARBA00022967"/>
    </source>
</evidence>
<evidence type="ECO:0000256" key="4">
    <source>
        <dbReference type="ARBA" id="ARBA00022842"/>
    </source>
</evidence>
<evidence type="ECO:0000256" key="3">
    <source>
        <dbReference type="ARBA" id="ARBA00022692"/>
    </source>
</evidence>
<evidence type="ECO:0000313" key="10">
    <source>
        <dbReference type="EMBL" id="PKM87293.1"/>
    </source>
</evidence>
<organism evidence="10 11">
    <name type="scientific">Candidatus Falkowbacteria bacterium HGW-Falkowbacteria-2</name>
    <dbReference type="NCBI Taxonomy" id="2013769"/>
    <lineage>
        <taxon>Bacteria</taxon>
        <taxon>Candidatus Falkowiibacteriota</taxon>
    </lineage>
</organism>
<evidence type="ECO:0000256" key="2">
    <source>
        <dbReference type="ARBA" id="ARBA00022448"/>
    </source>
</evidence>
<sequence>SAKEGTASVVLGGLYIGKISAFQATILIAASVYLIYWVSGGMISPEYGVYGTSIGAVAVLSILPIILALDAQGAISDMAQGNLTMSGINGVRLDAMNKMDSLGNTMAAMVKGIAIISGVLTAIVLAYAFRGAINKALLDFGFSTEIDYSLFNIEVLTGILVGAASPHLFSAKFFKSVPATTKVMMDEIKRQIRDLGIFRGENEPDYDKCVDLATRAAQKNSIGPAIFAVGLPVGIGIVLGPAGILAYLLSALASGFIEAIVMSNAGGAWDNSKKLYEAKPDRDKHSAEYKSLIDGDVIGDTTKDVAGPSQNILIKLQITVSIFTAPLQVYLHYLLTSSF</sequence>
<accession>A0A2N2DXU2</accession>